<organism evidence="10">
    <name type="scientific">Escherichia coli</name>
    <dbReference type="NCBI Taxonomy" id="562"/>
    <lineage>
        <taxon>Bacteria</taxon>
        <taxon>Pseudomonadati</taxon>
        <taxon>Pseudomonadota</taxon>
        <taxon>Gammaproteobacteria</taxon>
        <taxon>Enterobacterales</taxon>
        <taxon>Enterobacteriaceae</taxon>
        <taxon>Escherichia</taxon>
    </lineage>
</organism>
<reference evidence="10" key="2">
    <citation type="submission" date="2020-04" db="EMBL/GenBank/DDBJ databases">
        <authorList>
            <consortium name="NCBI Pathogen Detection Project"/>
        </authorList>
    </citation>
    <scope>NUCLEOTIDE SEQUENCE</scope>
    <source>
        <strain evidence="10">EC00713</strain>
    </source>
</reference>
<keyword evidence="3" id="KW-0997">Cell inner membrane</keyword>
<evidence type="ECO:0000256" key="4">
    <source>
        <dbReference type="ARBA" id="ARBA00022741"/>
    </source>
</evidence>
<dbReference type="GO" id="GO:0016887">
    <property type="term" value="F:ATP hydrolysis activity"/>
    <property type="evidence" value="ECO:0007669"/>
    <property type="project" value="InterPro"/>
</dbReference>
<dbReference type="GO" id="GO:0022857">
    <property type="term" value="F:transmembrane transporter activity"/>
    <property type="evidence" value="ECO:0007669"/>
    <property type="project" value="InterPro"/>
</dbReference>
<protein>
    <submittedName>
        <fullName evidence="10">Cytochrome c biogenesis heme-transporting ATPase CcmA</fullName>
    </submittedName>
</protein>
<sequence length="217" mass="24132">MLEARELLCERDERTLFSGLSFTLNAGEWVQITGSNGAGKTTLLRLLTGLSRPDAGEVLWQGQPLHQVRDSYHQNLLWIGHQPGIKTRLTALENLHFYHRDGDTAQCLEALAQAGLAGFEDIPVNQLSAGQQRRVALARLWLTRATLWILDEPFTAIDVNGVDRLTQRMAQHTEQGGIVILTTHQPLNVAESKIRRISLTQTRAAWCSGVFSVLNCA</sequence>
<gene>
    <name evidence="10" type="primary">ccmA</name>
    <name evidence="10" type="ORF">HJ982_003039</name>
</gene>
<evidence type="ECO:0000256" key="3">
    <source>
        <dbReference type="ARBA" id="ARBA00022519"/>
    </source>
</evidence>
<dbReference type="Pfam" id="PF00005">
    <property type="entry name" value="ABC_tran"/>
    <property type="match status" value="1"/>
</dbReference>
<keyword evidence="7" id="KW-1278">Translocase</keyword>
<evidence type="ECO:0000256" key="8">
    <source>
        <dbReference type="ARBA" id="ARBA00023136"/>
    </source>
</evidence>
<dbReference type="GO" id="GO:0017004">
    <property type="term" value="P:cytochrome complex assembly"/>
    <property type="evidence" value="ECO:0007669"/>
    <property type="project" value="UniProtKB-KW"/>
</dbReference>
<dbReference type="Gene3D" id="3.40.50.300">
    <property type="entry name" value="P-loop containing nucleotide triphosphate hydrolases"/>
    <property type="match status" value="1"/>
</dbReference>
<dbReference type="InterPro" id="IPR027417">
    <property type="entry name" value="P-loop_NTPase"/>
</dbReference>
<evidence type="ECO:0000259" key="9">
    <source>
        <dbReference type="PROSITE" id="PS50893"/>
    </source>
</evidence>
<accession>A0A7A2XVC6</accession>
<dbReference type="CDD" id="cd03231">
    <property type="entry name" value="ABC_CcmA_heme_exporter"/>
    <property type="match status" value="1"/>
</dbReference>
<name>A0A7A2XVC6_ECOLX</name>
<evidence type="ECO:0000256" key="2">
    <source>
        <dbReference type="ARBA" id="ARBA00022475"/>
    </source>
</evidence>
<evidence type="ECO:0000256" key="7">
    <source>
        <dbReference type="ARBA" id="ARBA00022967"/>
    </source>
</evidence>
<reference evidence="10" key="1">
    <citation type="journal article" date="2018" name="Genome Biol.">
        <title>SKESA: strategic k-mer extension for scrupulous assemblies.</title>
        <authorList>
            <person name="Souvorov A."/>
            <person name="Agarwala R."/>
            <person name="Lipman D.J."/>
        </authorList>
    </citation>
    <scope>NUCLEOTIDE SEQUENCE</scope>
    <source>
        <strain evidence="10">EC00713</strain>
    </source>
</reference>
<comment type="caution">
    <text evidence="10">The sequence shown here is derived from an EMBL/GenBank/DDBJ whole genome shotgun (WGS) entry which is preliminary data.</text>
</comment>
<keyword evidence="4" id="KW-0547">Nucleotide-binding</keyword>
<dbReference type="PANTHER" id="PTHR43499:SF1">
    <property type="entry name" value="ABC TRANSPORTER I FAMILY MEMBER 1"/>
    <property type="match status" value="1"/>
</dbReference>
<dbReference type="SMART" id="SM00382">
    <property type="entry name" value="AAA"/>
    <property type="match status" value="1"/>
</dbReference>
<dbReference type="EMBL" id="DABFST010000029">
    <property type="protein sequence ID" value="HAI8764546.1"/>
    <property type="molecule type" value="Genomic_DNA"/>
</dbReference>
<dbReference type="SUPFAM" id="SSF52540">
    <property type="entry name" value="P-loop containing nucleoside triphosphate hydrolases"/>
    <property type="match status" value="1"/>
</dbReference>
<dbReference type="InterPro" id="IPR017871">
    <property type="entry name" value="ABC_transporter-like_CS"/>
</dbReference>
<evidence type="ECO:0000256" key="5">
    <source>
        <dbReference type="ARBA" id="ARBA00022748"/>
    </source>
</evidence>
<keyword evidence="1" id="KW-0813">Transport</keyword>
<dbReference type="AlphaFoldDB" id="A0A7A2XVC6"/>
<keyword evidence="8" id="KW-0472">Membrane</keyword>
<dbReference type="FunFam" id="3.40.50.300:FF:001098">
    <property type="entry name" value="Cytochrome c biogenesis ATP-binding export protein CcmA"/>
    <property type="match status" value="1"/>
</dbReference>
<evidence type="ECO:0000313" key="10">
    <source>
        <dbReference type="EMBL" id="HAI8764546.1"/>
    </source>
</evidence>
<dbReference type="InterPro" id="IPR003593">
    <property type="entry name" value="AAA+_ATPase"/>
</dbReference>
<dbReference type="PROSITE" id="PS50893">
    <property type="entry name" value="ABC_TRANSPORTER_2"/>
    <property type="match status" value="1"/>
</dbReference>
<proteinExistence type="predicted"/>
<dbReference type="PANTHER" id="PTHR43499">
    <property type="entry name" value="ABC TRANSPORTER I FAMILY MEMBER 1"/>
    <property type="match status" value="1"/>
</dbReference>
<dbReference type="NCBIfam" id="TIGR01189">
    <property type="entry name" value="ccmA"/>
    <property type="match status" value="1"/>
</dbReference>
<dbReference type="InterPro" id="IPR003439">
    <property type="entry name" value="ABC_transporter-like_ATP-bd"/>
</dbReference>
<keyword evidence="2" id="KW-1003">Cell membrane</keyword>
<feature type="domain" description="ABC transporter" evidence="9">
    <location>
        <begin position="2"/>
        <end position="216"/>
    </location>
</feature>
<dbReference type="InterPro" id="IPR005895">
    <property type="entry name" value="ABC_transptr_haem_export_CcmA"/>
</dbReference>
<dbReference type="PROSITE" id="PS00211">
    <property type="entry name" value="ABC_TRANSPORTER_1"/>
    <property type="match status" value="1"/>
</dbReference>
<keyword evidence="6" id="KW-0067">ATP-binding</keyword>
<keyword evidence="5" id="KW-0201">Cytochrome c-type biogenesis</keyword>
<dbReference type="GO" id="GO:0005524">
    <property type="term" value="F:ATP binding"/>
    <property type="evidence" value="ECO:0007669"/>
    <property type="project" value="UniProtKB-KW"/>
</dbReference>
<evidence type="ECO:0000256" key="6">
    <source>
        <dbReference type="ARBA" id="ARBA00022840"/>
    </source>
</evidence>
<dbReference type="NCBIfam" id="NF010061">
    <property type="entry name" value="PRK13538.1"/>
    <property type="match status" value="1"/>
</dbReference>
<evidence type="ECO:0000256" key="1">
    <source>
        <dbReference type="ARBA" id="ARBA00022448"/>
    </source>
</evidence>